<dbReference type="SUPFAM" id="SSF48403">
    <property type="entry name" value="Ankyrin repeat"/>
    <property type="match status" value="1"/>
</dbReference>
<dbReference type="Proteomes" id="UP000622797">
    <property type="component" value="Unassembled WGS sequence"/>
</dbReference>
<dbReference type="SMART" id="SM00220">
    <property type="entry name" value="S_TKc"/>
    <property type="match status" value="1"/>
</dbReference>
<dbReference type="InterPro" id="IPR000719">
    <property type="entry name" value="Prot_kinase_dom"/>
</dbReference>
<dbReference type="InterPro" id="IPR011009">
    <property type="entry name" value="Kinase-like_dom_sf"/>
</dbReference>
<dbReference type="InterPro" id="IPR036770">
    <property type="entry name" value="Ankyrin_rpt-contain_sf"/>
</dbReference>
<dbReference type="GO" id="GO:0004672">
    <property type="term" value="F:protein kinase activity"/>
    <property type="evidence" value="ECO:0007669"/>
    <property type="project" value="InterPro"/>
</dbReference>
<feature type="domain" description="Protein kinase" evidence="2">
    <location>
        <begin position="39"/>
        <end position="308"/>
    </location>
</feature>
<reference evidence="3" key="2">
    <citation type="submission" date="2020-05" db="EMBL/GenBank/DDBJ databases">
        <authorList>
            <person name="Kim H.-S."/>
            <person name="Proctor R.H."/>
            <person name="Brown D.W."/>
        </authorList>
    </citation>
    <scope>NUCLEOTIDE SEQUENCE</scope>
    <source>
        <strain evidence="3">NRRL 20472</strain>
    </source>
</reference>
<dbReference type="Pfam" id="PF00023">
    <property type="entry name" value="Ank"/>
    <property type="match status" value="1"/>
</dbReference>
<feature type="repeat" description="ANK" evidence="1">
    <location>
        <begin position="384"/>
        <end position="416"/>
    </location>
</feature>
<name>A0A8H4TFW4_9HYPO</name>
<feature type="repeat" description="ANK" evidence="1">
    <location>
        <begin position="417"/>
        <end position="449"/>
    </location>
</feature>
<dbReference type="PROSITE" id="PS50088">
    <property type="entry name" value="ANK_REPEAT"/>
    <property type="match status" value="3"/>
</dbReference>
<dbReference type="SMART" id="SM00248">
    <property type="entry name" value="ANK"/>
    <property type="match status" value="3"/>
</dbReference>
<dbReference type="Gene3D" id="1.10.510.10">
    <property type="entry name" value="Transferase(Phosphotransferase) domain 1"/>
    <property type="match status" value="1"/>
</dbReference>
<dbReference type="CDD" id="cd00180">
    <property type="entry name" value="PKc"/>
    <property type="match status" value="1"/>
</dbReference>
<comment type="caution">
    <text evidence="3">The sequence shown here is derived from an EMBL/GenBank/DDBJ whole genome shotgun (WGS) entry which is preliminary data.</text>
</comment>
<dbReference type="PANTHER" id="PTHR22677:SF4">
    <property type="entry name" value="USHER SYNDROME TYPE-1G PROTEIN-LIKE PROTEIN"/>
    <property type="match status" value="1"/>
</dbReference>
<evidence type="ECO:0000259" key="2">
    <source>
        <dbReference type="PROSITE" id="PS50011"/>
    </source>
</evidence>
<dbReference type="AlphaFoldDB" id="A0A8H4TFW4"/>
<proteinExistence type="predicted"/>
<sequence>MGDSVFQGDGEPYWPCDYGDDAEIPFAPDGNSPLISQCVEKVKGIGGRFNGLICVRKTIIDHTETDETLRLEKKRKLVQEAKILHFAKHHHVVELIHTYFVETESDKIIFSVIMDRADANLDNFIKPGKTPKTQWFGCLIRVMGHIHGLGIRHRDIKPSNILIKGDKILLADFGISLMGLGKTMPTTYQHRNAARTREYCAPEVESGSTRGRSADVFSLGAVFLEMLLAQTQPAKLRDLKEILESPSHEGSSYAKRIDQVHTWIAESLHFNGWQSHVLLLCQRMLHQERVQRPRAEEICSSLSKSSALSEPIRCQCIGDLILTGDSKLVEACKRCSEDEVKQALQGGADPSTLNAVHYAAERGSTSIVTLLLEHGVDVDVSNPTGQTALQCASRSGFEDVVKLLLENGADVNAKDENEQTALHGAAGQGHLNIVKMLLDAGADADMEDLDGNVAIHFAERRHCLDVVDLLECCQV</sequence>
<dbReference type="EMBL" id="JABEXW010000734">
    <property type="protein sequence ID" value="KAF4957171.1"/>
    <property type="molecule type" value="Genomic_DNA"/>
</dbReference>
<protein>
    <recommendedName>
        <fullName evidence="2">Protein kinase domain-containing protein</fullName>
    </recommendedName>
</protein>
<dbReference type="PROSITE" id="PS00108">
    <property type="entry name" value="PROTEIN_KINASE_ST"/>
    <property type="match status" value="1"/>
</dbReference>
<dbReference type="Pfam" id="PF12796">
    <property type="entry name" value="Ank_2"/>
    <property type="match status" value="1"/>
</dbReference>
<dbReference type="Pfam" id="PF00069">
    <property type="entry name" value="Pkinase"/>
    <property type="match status" value="1"/>
</dbReference>
<dbReference type="Gene3D" id="1.25.40.20">
    <property type="entry name" value="Ankyrin repeat-containing domain"/>
    <property type="match status" value="1"/>
</dbReference>
<dbReference type="PRINTS" id="PR01415">
    <property type="entry name" value="ANKYRIN"/>
</dbReference>
<feature type="repeat" description="ANK" evidence="1">
    <location>
        <begin position="351"/>
        <end position="383"/>
    </location>
</feature>
<organism evidence="3 4">
    <name type="scientific">Fusarium sarcochroum</name>
    <dbReference type="NCBI Taxonomy" id="1208366"/>
    <lineage>
        <taxon>Eukaryota</taxon>
        <taxon>Fungi</taxon>
        <taxon>Dikarya</taxon>
        <taxon>Ascomycota</taxon>
        <taxon>Pezizomycotina</taxon>
        <taxon>Sordariomycetes</taxon>
        <taxon>Hypocreomycetidae</taxon>
        <taxon>Hypocreales</taxon>
        <taxon>Nectriaceae</taxon>
        <taxon>Fusarium</taxon>
        <taxon>Fusarium lateritium species complex</taxon>
    </lineage>
</organism>
<evidence type="ECO:0000313" key="4">
    <source>
        <dbReference type="Proteomes" id="UP000622797"/>
    </source>
</evidence>
<evidence type="ECO:0000256" key="1">
    <source>
        <dbReference type="PROSITE-ProRule" id="PRU00023"/>
    </source>
</evidence>
<reference evidence="3" key="1">
    <citation type="journal article" date="2020" name="BMC Genomics">
        <title>Correction to: Identification and distribution of gene clusters required for synthesis of sphingolipid metabolism inhibitors in diverse species of the filamentous fungus Fusarium.</title>
        <authorList>
            <person name="Kim H.S."/>
            <person name="Lohmar J.M."/>
            <person name="Busman M."/>
            <person name="Brown D.W."/>
            <person name="Naumann T.A."/>
            <person name="Divon H.H."/>
            <person name="Lysoe E."/>
            <person name="Uhlig S."/>
            <person name="Proctor R.H."/>
        </authorList>
    </citation>
    <scope>NUCLEOTIDE SEQUENCE</scope>
    <source>
        <strain evidence="3">NRRL 20472</strain>
    </source>
</reference>
<dbReference type="SUPFAM" id="SSF56112">
    <property type="entry name" value="Protein kinase-like (PK-like)"/>
    <property type="match status" value="1"/>
</dbReference>
<dbReference type="InterPro" id="IPR002110">
    <property type="entry name" value="Ankyrin_rpt"/>
</dbReference>
<dbReference type="PANTHER" id="PTHR22677">
    <property type="entry name" value="ANKYRIN REPEAT DOMAIN-CONTAINING PROTEIN 60"/>
    <property type="match status" value="1"/>
</dbReference>
<dbReference type="GO" id="GO:0005524">
    <property type="term" value="F:ATP binding"/>
    <property type="evidence" value="ECO:0007669"/>
    <property type="project" value="InterPro"/>
</dbReference>
<dbReference type="PROSITE" id="PS50297">
    <property type="entry name" value="ANK_REP_REGION"/>
    <property type="match status" value="3"/>
</dbReference>
<gene>
    <name evidence="3" type="ORF">FSARC_11380</name>
</gene>
<dbReference type="OrthoDB" id="341259at2759"/>
<dbReference type="InterPro" id="IPR008271">
    <property type="entry name" value="Ser/Thr_kinase_AS"/>
</dbReference>
<dbReference type="PROSITE" id="PS50011">
    <property type="entry name" value="PROTEIN_KINASE_DOM"/>
    <property type="match status" value="1"/>
</dbReference>
<accession>A0A8H4TFW4</accession>
<evidence type="ECO:0000313" key="3">
    <source>
        <dbReference type="EMBL" id="KAF4957171.1"/>
    </source>
</evidence>
<keyword evidence="1" id="KW-0040">ANK repeat</keyword>
<dbReference type="InterPro" id="IPR039323">
    <property type="entry name" value="ANKRD_45/46/60"/>
</dbReference>
<keyword evidence="4" id="KW-1185">Reference proteome</keyword>